<dbReference type="Proteomes" id="UP000229385">
    <property type="component" value="Unassembled WGS sequence"/>
</dbReference>
<evidence type="ECO:0000313" key="2">
    <source>
        <dbReference type="Proteomes" id="UP000229385"/>
    </source>
</evidence>
<protein>
    <submittedName>
        <fullName evidence="1">Uncharacterized protein</fullName>
    </submittedName>
</protein>
<accession>A0A2M7XD69</accession>
<gene>
    <name evidence="1" type="ORF">CO174_01560</name>
</gene>
<comment type="caution">
    <text evidence="1">The sequence shown here is derived from an EMBL/GenBank/DDBJ whole genome shotgun (WGS) entry which is preliminary data.</text>
</comment>
<sequence length="233" mass="26538">MLTAEFFRRSLGLDAIHHHIADTHALSNDFCTPEGVAEIAAEYRDVLMRIARVTGVELNVHLSSEFDTTDTYKALLSEIHTGKGEYVDRELTDMLWYRRQHGVSLKLGWLIQAIKSEQGFDERLYDEAFREHCDGGMSFAYVQPGRTFDQRRMKASPYIAIPGERRIVFKPDTNARAVYEEAVEVWGDKKLGGAVNHLNAVLRLWDKISKTPAPRTGDVIDRVQAIIDLVFEN</sequence>
<organism evidence="1 2">
    <name type="scientific">Candidatus Uhrbacteria bacterium CG_4_9_14_3_um_filter_50_9</name>
    <dbReference type="NCBI Taxonomy" id="1975035"/>
    <lineage>
        <taxon>Bacteria</taxon>
        <taxon>Candidatus Uhriibacteriota</taxon>
    </lineage>
</organism>
<name>A0A2M7XD69_9BACT</name>
<evidence type="ECO:0000313" key="1">
    <source>
        <dbReference type="EMBL" id="PJA45772.1"/>
    </source>
</evidence>
<dbReference type="EMBL" id="PFWU01000019">
    <property type="protein sequence ID" value="PJA45772.1"/>
    <property type="molecule type" value="Genomic_DNA"/>
</dbReference>
<reference evidence="2" key="1">
    <citation type="submission" date="2017-09" db="EMBL/GenBank/DDBJ databases">
        <title>Depth-based differentiation of microbial function through sediment-hosted aquifers and enrichment of novel symbionts in the deep terrestrial subsurface.</title>
        <authorList>
            <person name="Probst A.J."/>
            <person name="Ladd B."/>
            <person name="Jarett J.K."/>
            <person name="Geller-Mcgrath D.E."/>
            <person name="Sieber C.M.K."/>
            <person name="Emerson J.B."/>
            <person name="Anantharaman K."/>
            <person name="Thomas B.C."/>
            <person name="Malmstrom R."/>
            <person name="Stieglmeier M."/>
            <person name="Klingl A."/>
            <person name="Woyke T."/>
            <person name="Ryan C.M."/>
            <person name="Banfield J.F."/>
        </authorList>
    </citation>
    <scope>NUCLEOTIDE SEQUENCE [LARGE SCALE GENOMIC DNA]</scope>
</reference>
<dbReference type="AlphaFoldDB" id="A0A2M7XD69"/>
<proteinExistence type="predicted"/>